<reference evidence="1" key="1">
    <citation type="submission" date="2020-04" db="EMBL/GenBank/DDBJ databases">
        <title>A chromosome-scale assembly and high-density genetic map of the yellow drum (Nibea albiflora) genome.</title>
        <authorList>
            <person name="Xu D."/>
            <person name="Zhang W."/>
            <person name="Chen R."/>
            <person name="Tan P."/>
            <person name="Wang L."/>
            <person name="Song H."/>
            <person name="Tian L."/>
            <person name="Zhu Q."/>
            <person name="Wang B."/>
        </authorList>
    </citation>
    <scope>NUCLEOTIDE SEQUENCE</scope>
    <source>
        <strain evidence="1">ZJHYS-2018</strain>
    </source>
</reference>
<organism evidence="1 2">
    <name type="scientific">Nibea albiflora</name>
    <name type="common">Yellow drum</name>
    <name type="synonym">Corvina albiflora</name>
    <dbReference type="NCBI Taxonomy" id="240163"/>
    <lineage>
        <taxon>Eukaryota</taxon>
        <taxon>Metazoa</taxon>
        <taxon>Chordata</taxon>
        <taxon>Craniata</taxon>
        <taxon>Vertebrata</taxon>
        <taxon>Euteleostomi</taxon>
        <taxon>Actinopterygii</taxon>
        <taxon>Neopterygii</taxon>
        <taxon>Teleostei</taxon>
        <taxon>Neoteleostei</taxon>
        <taxon>Acanthomorphata</taxon>
        <taxon>Eupercaria</taxon>
        <taxon>Sciaenidae</taxon>
        <taxon>Nibea</taxon>
    </lineage>
</organism>
<dbReference type="Proteomes" id="UP000805704">
    <property type="component" value="Chromosome 18"/>
</dbReference>
<sequence length="339" mass="37369">MINKGHVCQSRAEPHALGKYYQTDSFSSDAGDIEPKSNSSAPVDGRAEKPLWTRTDNTFRFNFFPDNPAALQEETSSSSDRAEPAASRISFTGQSSAFAFNFQIPSVAPVENMDTAETPDTSQGSQQCIQEEKPPSSQEVNSPPEPSTQSKSKKKKKKSGKKPGSDSGTEPKQKPSSAEGSQGSEDTELSAEEQLNRQLDWCIEQLELGMRSQKGTPKQKEEASRALKTLRSAKAPLAKKRQVMRAMTGDYRKKMEEEKTKQFKLIQSETASAQVKVVSDAPKKCVFQRTAKVKTQTAATGENLQKPEAKDTASASQTQEETPAFAFTPSKEEFRFNFF</sequence>
<name>A0ACB7F7T5_NIBAL</name>
<evidence type="ECO:0000313" key="1">
    <source>
        <dbReference type="EMBL" id="KAG8009111.1"/>
    </source>
</evidence>
<evidence type="ECO:0000313" key="2">
    <source>
        <dbReference type="Proteomes" id="UP000805704"/>
    </source>
</evidence>
<dbReference type="EMBL" id="CM024806">
    <property type="protein sequence ID" value="KAG8009111.1"/>
    <property type="molecule type" value="Genomic_DNA"/>
</dbReference>
<comment type="caution">
    <text evidence="1">The sequence shown here is derived from an EMBL/GenBank/DDBJ whole genome shotgun (WGS) entry which is preliminary data.</text>
</comment>
<protein>
    <submittedName>
        <fullName evidence="1">UPF0488 protein C8orf33-like protein</fullName>
    </submittedName>
</protein>
<gene>
    <name evidence="1" type="ORF">GBF38_011725</name>
</gene>
<keyword evidence="2" id="KW-1185">Reference proteome</keyword>
<proteinExistence type="predicted"/>
<accession>A0ACB7F7T5</accession>